<feature type="compositionally biased region" description="Polar residues" evidence="1">
    <location>
        <begin position="127"/>
        <end position="141"/>
    </location>
</feature>
<feature type="region of interest" description="Disordered" evidence="1">
    <location>
        <begin position="247"/>
        <end position="290"/>
    </location>
</feature>
<feature type="region of interest" description="Disordered" evidence="1">
    <location>
        <begin position="85"/>
        <end position="141"/>
    </location>
</feature>
<organism evidence="2">
    <name type="scientific">marine metagenome</name>
    <dbReference type="NCBI Taxonomy" id="408172"/>
    <lineage>
        <taxon>unclassified sequences</taxon>
        <taxon>metagenomes</taxon>
        <taxon>ecological metagenomes</taxon>
    </lineage>
</organism>
<dbReference type="AlphaFoldDB" id="A0A382DK41"/>
<feature type="region of interest" description="Disordered" evidence="1">
    <location>
        <begin position="303"/>
        <end position="325"/>
    </location>
</feature>
<dbReference type="EMBL" id="UINC01039463">
    <property type="protein sequence ID" value="SVB37983.1"/>
    <property type="molecule type" value="Genomic_DNA"/>
</dbReference>
<feature type="compositionally biased region" description="Acidic residues" evidence="1">
    <location>
        <begin position="303"/>
        <end position="312"/>
    </location>
</feature>
<feature type="compositionally biased region" description="Basic and acidic residues" evidence="1">
    <location>
        <begin position="259"/>
        <end position="275"/>
    </location>
</feature>
<feature type="region of interest" description="Disordered" evidence="1">
    <location>
        <begin position="180"/>
        <end position="208"/>
    </location>
</feature>
<proteinExistence type="predicted"/>
<gene>
    <name evidence="2" type="ORF">METZ01_LOCUS190837</name>
</gene>
<reference evidence="2" key="1">
    <citation type="submission" date="2018-05" db="EMBL/GenBank/DDBJ databases">
        <authorList>
            <person name="Lanie J.A."/>
            <person name="Ng W.-L."/>
            <person name="Kazmierczak K.M."/>
            <person name="Andrzejewski T.M."/>
            <person name="Davidsen T.M."/>
            <person name="Wayne K.J."/>
            <person name="Tettelin H."/>
            <person name="Glass J.I."/>
            <person name="Rusch D."/>
            <person name="Podicherti R."/>
            <person name="Tsui H.-C.T."/>
            <person name="Winkler M.E."/>
        </authorList>
    </citation>
    <scope>NUCLEOTIDE SEQUENCE</scope>
</reference>
<accession>A0A382DK41</accession>
<protein>
    <submittedName>
        <fullName evidence="2">Uncharacterized protein</fullName>
    </submittedName>
</protein>
<sequence>METILENIIGVIEAAWFKLATLLNLEGMGTLDSLKPILANILSDPLLLGLTLAVIAIIPYTIYKVKNAYAEKEKRLDALLRELDDEENSEEADTSKPLFENQNTKDSSPEEPANESDSKAYGDEFESPSSEKVTVTSGDLNRTPQEIFKNRRISDDDFGWETSVEEWDELYDYISKPFQADKSKQEGESTTVPQKSEETVTASEDLRTPQEIFKNRRISDDDFGWETSVEEWDELYDYISKPFQTDKQTAVSSGNEALPESKEELSTEPVPKEEITASIDQATEATTEVSADIDELADQIIEETISNDETTEESSNMGIDELAEL</sequence>
<evidence type="ECO:0000313" key="2">
    <source>
        <dbReference type="EMBL" id="SVB37983.1"/>
    </source>
</evidence>
<name>A0A382DK41_9ZZZZ</name>
<feature type="compositionally biased region" description="Polar residues" evidence="1">
    <location>
        <begin position="188"/>
        <end position="202"/>
    </location>
</feature>
<evidence type="ECO:0000256" key="1">
    <source>
        <dbReference type="SAM" id="MobiDB-lite"/>
    </source>
</evidence>
<feature type="non-terminal residue" evidence="2">
    <location>
        <position position="325"/>
    </location>
</feature>
<feature type="compositionally biased region" description="Polar residues" evidence="1">
    <location>
        <begin position="278"/>
        <end position="289"/>
    </location>
</feature>